<dbReference type="RefSeq" id="WP_335420786.1">
    <property type="nucleotide sequence ID" value="NZ_JBALHR010000002.1"/>
</dbReference>
<comment type="caution">
    <text evidence="1">The sequence shown here is derived from an EMBL/GenBank/DDBJ whole genome shotgun (WGS) entry which is preliminary data.</text>
</comment>
<sequence>MQNMTDLPFTRFSNLSAVKIIISKHATKQIENWPNKPRSRRLVKKLTKLRGPQITYKPCAIRTAMGLIVQPAIYDQLRKED</sequence>
<proteinExistence type="predicted"/>
<evidence type="ECO:0000313" key="1">
    <source>
        <dbReference type="EMBL" id="MEH7827625.1"/>
    </source>
</evidence>
<gene>
    <name evidence="1" type="ORF">V6590_05660</name>
</gene>
<accession>A0ABU8BSG7</accession>
<dbReference type="Proteomes" id="UP001431963">
    <property type="component" value="Unassembled WGS sequence"/>
</dbReference>
<keyword evidence="2" id="KW-1185">Reference proteome</keyword>
<evidence type="ECO:0000313" key="2">
    <source>
        <dbReference type="Proteomes" id="UP001431963"/>
    </source>
</evidence>
<dbReference type="EMBL" id="JBALHR010000002">
    <property type="protein sequence ID" value="MEH7827625.1"/>
    <property type="molecule type" value="Genomic_DNA"/>
</dbReference>
<name>A0ABU8BSG7_9RHOB</name>
<reference evidence="1" key="1">
    <citation type="submission" date="2024-02" db="EMBL/GenBank/DDBJ databases">
        <title>Genome sequences of strain Gemmobacter sp. JM10B15.</title>
        <authorList>
            <person name="Zhang M."/>
        </authorList>
    </citation>
    <scope>NUCLEOTIDE SEQUENCE</scope>
    <source>
        <strain evidence="1">JM10B15</strain>
    </source>
</reference>
<protein>
    <submittedName>
        <fullName evidence="1">Uncharacterized protein</fullName>
    </submittedName>
</protein>
<organism evidence="1 2">
    <name type="scientific">Gemmobacter denitrificans</name>
    <dbReference type="NCBI Taxonomy" id="3123040"/>
    <lineage>
        <taxon>Bacteria</taxon>
        <taxon>Pseudomonadati</taxon>
        <taxon>Pseudomonadota</taxon>
        <taxon>Alphaproteobacteria</taxon>
        <taxon>Rhodobacterales</taxon>
        <taxon>Paracoccaceae</taxon>
        <taxon>Gemmobacter</taxon>
    </lineage>
</organism>